<dbReference type="EMBL" id="LR796756">
    <property type="protein sequence ID" value="CAB4163538.1"/>
    <property type="molecule type" value="Genomic_DNA"/>
</dbReference>
<protein>
    <submittedName>
        <fullName evidence="1">Uncharacterized protein</fullName>
    </submittedName>
</protein>
<dbReference type="EMBL" id="LR796531">
    <property type="protein sequence ID" value="CAB4149965.1"/>
    <property type="molecule type" value="Genomic_DNA"/>
</dbReference>
<sequence>MGHEHHRLLYRPDLISPNPEIPNKTKNMKLNYIKASVIRKVAKTHGKRVSKDFLEALDRLVEHKLTQACEQHNGSKKTLDAAVAGLVLGAF</sequence>
<proteinExistence type="predicted"/>
<organism evidence="1">
    <name type="scientific">uncultured Caudovirales phage</name>
    <dbReference type="NCBI Taxonomy" id="2100421"/>
    <lineage>
        <taxon>Viruses</taxon>
        <taxon>Duplodnaviria</taxon>
        <taxon>Heunggongvirae</taxon>
        <taxon>Uroviricota</taxon>
        <taxon>Caudoviricetes</taxon>
        <taxon>Peduoviridae</taxon>
        <taxon>Maltschvirus</taxon>
        <taxon>Maltschvirus maltsch</taxon>
    </lineage>
</organism>
<evidence type="ECO:0000313" key="2">
    <source>
        <dbReference type="EMBL" id="CAB4163538.1"/>
    </source>
</evidence>
<evidence type="ECO:0000313" key="1">
    <source>
        <dbReference type="EMBL" id="CAB4149965.1"/>
    </source>
</evidence>
<gene>
    <name evidence="1" type="ORF">UFOVP543_49</name>
    <name evidence="2" type="ORF">UFOVP804_25</name>
</gene>
<name>A0A6J5MS37_9CAUD</name>
<reference evidence="1" key="1">
    <citation type="submission" date="2020-04" db="EMBL/GenBank/DDBJ databases">
        <authorList>
            <person name="Chiriac C."/>
            <person name="Salcher M."/>
            <person name="Ghai R."/>
            <person name="Kavagutti S V."/>
        </authorList>
    </citation>
    <scope>NUCLEOTIDE SEQUENCE</scope>
</reference>
<accession>A0A6J5MS37</accession>